<dbReference type="Proteomes" id="UP000268652">
    <property type="component" value="Unassembled WGS sequence"/>
</dbReference>
<dbReference type="OrthoDB" id="3867284at2"/>
<comment type="caution">
    <text evidence="4">The sequence shown here is derived from an EMBL/GenBank/DDBJ whole genome shotgun (WGS) entry which is preliminary data.</text>
</comment>
<evidence type="ECO:0000259" key="1">
    <source>
        <dbReference type="Pfam" id="PF19916"/>
    </source>
</evidence>
<evidence type="ECO:0000313" key="5">
    <source>
        <dbReference type="EMBL" id="RKN27877.1"/>
    </source>
</evidence>
<feature type="domain" description="vWA-MoxR associated protein middle region 0" evidence="1">
    <location>
        <begin position="104"/>
        <end position="204"/>
    </location>
</feature>
<dbReference type="InterPro" id="IPR045431">
    <property type="entry name" value="EAD2"/>
</dbReference>
<dbReference type="Pfam" id="PF20028">
    <property type="entry name" value="VMAP-C"/>
    <property type="match status" value="1"/>
</dbReference>
<feature type="domain" description="Effector-associated" evidence="2">
    <location>
        <begin position="14"/>
        <end position="93"/>
    </location>
</feature>
<evidence type="ECO:0000313" key="6">
    <source>
        <dbReference type="Proteomes" id="UP000268652"/>
    </source>
</evidence>
<dbReference type="Pfam" id="PF19956">
    <property type="entry name" value="EAD2"/>
    <property type="match status" value="1"/>
</dbReference>
<sequence length="481" mass="52902">MEGPGGLRSIKALTDVLREFGCLVDPGPRSLCLDLMADELPAVLGIRHHHVTSYFLPELARICLDDTRALRILYETLVVMGQSQRALRRLGAVIHEVTARPALPGPSLDELRPLLDGLEVPALGHLCRLAAGPFQSVPPLDDPWVAFETLSHMNAQPDGLPPALALIEHLAAEASRDRADALRAWADGQAQALGLTAPQRELRQRVVHSPPPAPVDAYLVVQLLPQDDSGGYLLTAWRQFDPEGWRPVQTVSVAVAGLEAAERIVQDLVWDAVADWAGDAETMHLEFMLSTDDLAIPVQHWRQEIDSDYATPLCVDHPVVVRSLERSETRRWHRPWKQRWRLLENEPGRASPMVIEGPPDASGTLAPAVLEARIKADPTVVAAVLSAPPSTERGALEARAAWRAGLPIVVWDRRAERHPEVAHRLDGNLAALRESVTQLRLDALTVDSAAERERHLGSHISLVWDDPTRPVQTRGRLAGPD</sequence>
<name>A0A3A9WJA0_9ACTN</name>
<evidence type="ECO:0000313" key="7">
    <source>
        <dbReference type="Proteomes" id="UP000275024"/>
    </source>
</evidence>
<keyword evidence="6" id="KW-1185">Reference proteome</keyword>
<gene>
    <name evidence="5" type="ORF">D7318_02165</name>
    <name evidence="4" type="ORF">D7319_00730</name>
</gene>
<organism evidence="4 7">
    <name type="scientific">Streptomyces radicis</name>
    <dbReference type="NCBI Taxonomy" id="1750517"/>
    <lineage>
        <taxon>Bacteria</taxon>
        <taxon>Bacillati</taxon>
        <taxon>Actinomycetota</taxon>
        <taxon>Actinomycetes</taxon>
        <taxon>Kitasatosporales</taxon>
        <taxon>Streptomycetaceae</taxon>
        <taxon>Streptomyces</taxon>
    </lineage>
</organism>
<dbReference type="InterPro" id="IPR045450">
    <property type="entry name" value="VMAP_C"/>
</dbReference>
<dbReference type="Proteomes" id="UP000275024">
    <property type="component" value="Unassembled WGS sequence"/>
</dbReference>
<feature type="domain" description="vWA-MoxR associated protein C-terminal" evidence="3">
    <location>
        <begin position="231"/>
        <end position="467"/>
    </location>
</feature>
<evidence type="ECO:0000259" key="3">
    <source>
        <dbReference type="Pfam" id="PF20028"/>
    </source>
</evidence>
<protein>
    <submittedName>
        <fullName evidence="4">Uncharacterized protein</fullName>
    </submittedName>
</protein>
<reference evidence="6 7" key="1">
    <citation type="submission" date="2018-09" db="EMBL/GenBank/DDBJ databases">
        <title>Streptomyces sp. nov. DS1-2, an endophytic actinomycete isolated from roots of Dendrobium scabrilingue.</title>
        <authorList>
            <person name="Kuncharoen N."/>
            <person name="Kudo T."/>
            <person name="Ohkuma M."/>
            <person name="Yuki M."/>
            <person name="Tanasupawat S."/>
        </authorList>
    </citation>
    <scope>NUCLEOTIDE SEQUENCE [LARGE SCALE GENOMIC DNA]</scope>
    <source>
        <strain evidence="4 7">AZ1-7</strain>
        <strain evidence="5 6">DS1-2</strain>
    </source>
</reference>
<evidence type="ECO:0000259" key="2">
    <source>
        <dbReference type="Pfam" id="PF19956"/>
    </source>
</evidence>
<dbReference type="Pfam" id="PF19916">
    <property type="entry name" value="VMAP-M0"/>
    <property type="match status" value="1"/>
</dbReference>
<accession>A0A3A9WJA0</accession>
<dbReference type="InterPro" id="IPR045555">
    <property type="entry name" value="VMAP-M0"/>
</dbReference>
<dbReference type="EMBL" id="RBDY01000001">
    <property type="protein sequence ID" value="RKN27877.1"/>
    <property type="molecule type" value="Genomic_DNA"/>
</dbReference>
<dbReference type="AlphaFoldDB" id="A0A3A9WJA0"/>
<proteinExistence type="predicted"/>
<dbReference type="EMBL" id="RBDX01000001">
    <property type="protein sequence ID" value="RKN12910.1"/>
    <property type="molecule type" value="Genomic_DNA"/>
</dbReference>
<evidence type="ECO:0000313" key="4">
    <source>
        <dbReference type="EMBL" id="RKN12910.1"/>
    </source>
</evidence>